<dbReference type="EMBL" id="DF933837">
    <property type="protein sequence ID" value="GAM40988.1"/>
    <property type="molecule type" value="Genomic_DNA"/>
</dbReference>
<name>A0A6V8HI60_TALPI</name>
<keyword evidence="3" id="KW-1185">Reference proteome</keyword>
<protein>
    <recommendedName>
        <fullName evidence="1">Heterokaryon incompatibility domain-containing protein</fullName>
    </recommendedName>
</protein>
<evidence type="ECO:0000259" key="1">
    <source>
        <dbReference type="Pfam" id="PF06985"/>
    </source>
</evidence>
<gene>
    <name evidence="2" type="ORF">TCE0_041f13760</name>
</gene>
<dbReference type="Pfam" id="PF06985">
    <property type="entry name" value="HET"/>
    <property type="match status" value="1"/>
</dbReference>
<feature type="domain" description="Heterokaryon incompatibility" evidence="1">
    <location>
        <begin position="306"/>
        <end position="385"/>
    </location>
</feature>
<evidence type="ECO:0000313" key="2">
    <source>
        <dbReference type="EMBL" id="GAM40988.1"/>
    </source>
</evidence>
<sequence>MDHLPIPDHCMERQVKVFHRNLVSYDKLGFVGYLQRLGYDEVSVLAMLRNQDELPMAESIVQEWLYFGTLHLLFDAFGIPVDLDRFVNVDEEGVRTVTSQPLSEYFTKILAKETEFNEEQHDELQKAINQITNMLTAITSSFTTWYSHLNPPIMFSIFILVETLYETVRLHSKHETHISTGFLTPSPGIYLGGKMQENGWCLASIQGILHGNTSVAYFASLLPSYNNEDHLTCTYTKCFRVYKEVGDVTCQHTDLTCPGREKCSEIFIEQSELTEILDRGSFPAVMLHYIDGEPQLKVVDAQKHQFVAISHVWAHGLGNPGANSMPQCQIRRLFSLISQITTPGQQLSALWIDTLCVPVSSKHYRKISISRLRHTYKQATKVLILDRRLIQVQSTNVCEAEGLLPRLEDLYVQFENSATPMVSLCRNDSAKPMSYIVEDKLRGYLSSRFLEHDPYGGLQGGESLRDRPYTKLLALMRDLHSRRTTKAEDEPICIATLMNIDLAAFKGLPTMEDVYRSIRQLPRNLIFASGPRLQTPGFRWAPSTFLEQPIDSFRIPAGMTVLGLPTSKGFDFMALSVTLLDPLTIRRHGPAFVIEFPGGEGGSFSFLPDFTAYSGCESLSIKNPAIIMDDPRHGNRNGAVIVEVTDATRYGRSMCGTYRLPGYIMPVSRLSSPSFRNTSFETVRGQIPLQMNWYVD</sequence>
<reference evidence="3" key="1">
    <citation type="journal article" date="2015" name="Genome Announc.">
        <title>Draft genome sequence of Talaromyces cellulolyticus strain Y-94, a source of lignocellulosic biomass-degrading enzymes.</title>
        <authorList>
            <person name="Fujii T."/>
            <person name="Koike H."/>
            <person name="Sawayama S."/>
            <person name="Yano S."/>
            <person name="Inoue H."/>
        </authorList>
    </citation>
    <scope>NUCLEOTIDE SEQUENCE [LARGE SCALE GENOMIC DNA]</scope>
    <source>
        <strain evidence="3">Y-94</strain>
    </source>
</reference>
<organism evidence="2 3">
    <name type="scientific">Talaromyces pinophilus</name>
    <name type="common">Penicillium pinophilum</name>
    <dbReference type="NCBI Taxonomy" id="128442"/>
    <lineage>
        <taxon>Eukaryota</taxon>
        <taxon>Fungi</taxon>
        <taxon>Dikarya</taxon>
        <taxon>Ascomycota</taxon>
        <taxon>Pezizomycotina</taxon>
        <taxon>Eurotiomycetes</taxon>
        <taxon>Eurotiomycetidae</taxon>
        <taxon>Eurotiales</taxon>
        <taxon>Trichocomaceae</taxon>
        <taxon>Talaromyces</taxon>
        <taxon>Talaromyces sect. Talaromyces</taxon>
    </lineage>
</organism>
<dbReference type="AlphaFoldDB" id="A0A6V8HI60"/>
<dbReference type="InterPro" id="IPR010730">
    <property type="entry name" value="HET"/>
</dbReference>
<dbReference type="PANTHER" id="PTHR39596">
    <property type="match status" value="1"/>
</dbReference>
<comment type="caution">
    <text evidence="2">The sequence shown here is derived from an EMBL/GenBank/DDBJ whole genome shotgun (WGS) entry which is preliminary data.</text>
</comment>
<dbReference type="PANTHER" id="PTHR39596:SF2">
    <property type="entry name" value="HET DOMAIN PROTEIN (AFU_ORTHOLOGUE AFUA_1G17550)-RELATED"/>
    <property type="match status" value="1"/>
</dbReference>
<proteinExistence type="predicted"/>
<accession>A0A6V8HI60</accession>
<evidence type="ECO:0000313" key="3">
    <source>
        <dbReference type="Proteomes" id="UP000053095"/>
    </source>
</evidence>
<dbReference type="Proteomes" id="UP000053095">
    <property type="component" value="Unassembled WGS sequence"/>
</dbReference>